<dbReference type="SMART" id="SM00826">
    <property type="entry name" value="PKS_DH"/>
    <property type="match status" value="1"/>
</dbReference>
<dbReference type="CDD" id="cd00833">
    <property type="entry name" value="PKS"/>
    <property type="match status" value="1"/>
</dbReference>
<evidence type="ECO:0000259" key="13">
    <source>
        <dbReference type="PROSITE" id="PS52004"/>
    </source>
</evidence>
<dbReference type="GO" id="GO:0033068">
    <property type="term" value="P:macrolide biosynthetic process"/>
    <property type="evidence" value="ECO:0007669"/>
    <property type="project" value="UniProtKB-ARBA"/>
</dbReference>
<dbReference type="EMBL" id="BNBE01000001">
    <property type="protein sequence ID" value="GHF79104.1"/>
    <property type="molecule type" value="Genomic_DNA"/>
</dbReference>
<dbReference type="SUPFAM" id="SSF53901">
    <property type="entry name" value="Thiolase-like"/>
    <property type="match status" value="1"/>
</dbReference>
<dbReference type="InterPro" id="IPR036291">
    <property type="entry name" value="NAD(P)-bd_dom_sf"/>
</dbReference>
<dbReference type="SMART" id="SM00827">
    <property type="entry name" value="PKS_AT"/>
    <property type="match status" value="1"/>
</dbReference>
<feature type="domain" description="PKS/mFAS DH" evidence="14">
    <location>
        <begin position="929"/>
        <end position="1206"/>
    </location>
</feature>
<dbReference type="InterPro" id="IPR013968">
    <property type="entry name" value="PKS_KR"/>
</dbReference>
<feature type="domain" description="Ketosynthase family 3 (KS3)" evidence="13">
    <location>
        <begin position="33"/>
        <end position="460"/>
    </location>
</feature>
<dbReference type="InterPro" id="IPR016035">
    <property type="entry name" value="Acyl_Trfase/lysoPLipase"/>
</dbReference>
<dbReference type="InterPro" id="IPR057326">
    <property type="entry name" value="KR_dom"/>
</dbReference>
<comment type="caution">
    <text evidence="15">The sequence shown here is derived from an EMBL/GenBank/DDBJ whole genome shotgun (WGS) entry which is preliminary data.</text>
</comment>
<feature type="coiled-coil region" evidence="10">
    <location>
        <begin position="1"/>
        <end position="31"/>
    </location>
</feature>
<dbReference type="InterPro" id="IPR014043">
    <property type="entry name" value="Acyl_transferase_dom"/>
</dbReference>
<dbReference type="Pfam" id="PF21089">
    <property type="entry name" value="PKS_DH_N"/>
    <property type="match status" value="1"/>
</dbReference>
<keyword evidence="3" id="KW-0596">Phosphopantetheine</keyword>
<evidence type="ECO:0000256" key="2">
    <source>
        <dbReference type="ARBA" id="ARBA00004792"/>
    </source>
</evidence>
<evidence type="ECO:0000256" key="1">
    <source>
        <dbReference type="ARBA" id="ARBA00001957"/>
    </source>
</evidence>
<dbReference type="GO" id="GO:0031177">
    <property type="term" value="F:phosphopantetheine binding"/>
    <property type="evidence" value="ECO:0007669"/>
    <property type="project" value="InterPro"/>
</dbReference>
<keyword evidence="6" id="KW-0045">Antibiotic biosynthesis</keyword>
<dbReference type="Gene3D" id="3.40.50.720">
    <property type="entry name" value="NAD(P)-binding Rossmann-like Domain"/>
    <property type="match status" value="1"/>
</dbReference>
<dbReference type="PROSITE" id="PS00012">
    <property type="entry name" value="PHOSPHOPANTETHEINE"/>
    <property type="match status" value="1"/>
</dbReference>
<dbReference type="Pfam" id="PF02801">
    <property type="entry name" value="Ketoacyl-synt_C"/>
    <property type="match status" value="1"/>
</dbReference>
<dbReference type="FunFam" id="3.40.47.10:FF:000019">
    <property type="entry name" value="Polyketide synthase type I"/>
    <property type="match status" value="1"/>
</dbReference>
<dbReference type="PANTHER" id="PTHR43775">
    <property type="entry name" value="FATTY ACID SYNTHASE"/>
    <property type="match status" value="1"/>
</dbReference>
<dbReference type="Gene3D" id="3.10.129.110">
    <property type="entry name" value="Polyketide synthase dehydratase"/>
    <property type="match status" value="1"/>
</dbReference>
<dbReference type="CDD" id="cd08956">
    <property type="entry name" value="KR_3_FAS_SDR_x"/>
    <property type="match status" value="1"/>
</dbReference>
<evidence type="ECO:0000256" key="11">
    <source>
        <dbReference type="SAM" id="MobiDB-lite"/>
    </source>
</evidence>
<dbReference type="InterPro" id="IPR049900">
    <property type="entry name" value="PKS_mFAS_DH"/>
</dbReference>
<proteinExistence type="predicted"/>
<evidence type="ECO:0000313" key="16">
    <source>
        <dbReference type="Proteomes" id="UP000632849"/>
    </source>
</evidence>
<dbReference type="InterPro" id="IPR014030">
    <property type="entry name" value="Ketoacyl_synth_N"/>
</dbReference>
<evidence type="ECO:0000256" key="6">
    <source>
        <dbReference type="ARBA" id="ARBA00023194"/>
    </source>
</evidence>
<dbReference type="SUPFAM" id="SSF47336">
    <property type="entry name" value="ACP-like"/>
    <property type="match status" value="1"/>
</dbReference>
<keyword evidence="16" id="KW-1185">Reference proteome</keyword>
<evidence type="ECO:0000313" key="15">
    <source>
        <dbReference type="EMBL" id="GHF79104.1"/>
    </source>
</evidence>
<dbReference type="SUPFAM" id="SSF51735">
    <property type="entry name" value="NAD(P)-binding Rossmann-fold domains"/>
    <property type="match status" value="2"/>
</dbReference>
<feature type="region of interest" description="N-terminal hotdog fold" evidence="9">
    <location>
        <begin position="929"/>
        <end position="1054"/>
    </location>
</feature>
<reference evidence="15" key="1">
    <citation type="journal article" date="2014" name="Int. J. Syst. Evol. Microbiol.">
        <title>Complete genome sequence of Corynebacterium casei LMG S-19264T (=DSM 44701T), isolated from a smear-ripened cheese.</title>
        <authorList>
            <consortium name="US DOE Joint Genome Institute (JGI-PGF)"/>
            <person name="Walter F."/>
            <person name="Albersmeier A."/>
            <person name="Kalinowski J."/>
            <person name="Ruckert C."/>
        </authorList>
    </citation>
    <scope>NUCLEOTIDE SEQUENCE</scope>
    <source>
        <strain evidence="15">JCM 4122</strain>
    </source>
</reference>
<dbReference type="PROSITE" id="PS00606">
    <property type="entry name" value="KS3_1"/>
    <property type="match status" value="1"/>
</dbReference>
<dbReference type="RefSeq" id="WP_190040601.1">
    <property type="nucleotide sequence ID" value="NZ_BNBE01000001.1"/>
</dbReference>
<dbReference type="SUPFAM" id="SSF55048">
    <property type="entry name" value="Probable ACP-binding domain of malonyl-CoA ACP transacylase"/>
    <property type="match status" value="1"/>
</dbReference>
<keyword evidence="10" id="KW-0175">Coiled coil</keyword>
<dbReference type="Pfam" id="PF16197">
    <property type="entry name" value="KAsynt_C_assoc"/>
    <property type="match status" value="1"/>
</dbReference>
<dbReference type="GO" id="GO:0006633">
    <property type="term" value="P:fatty acid biosynthetic process"/>
    <property type="evidence" value="ECO:0007669"/>
    <property type="project" value="InterPro"/>
</dbReference>
<evidence type="ECO:0000259" key="12">
    <source>
        <dbReference type="PROSITE" id="PS50075"/>
    </source>
</evidence>
<dbReference type="SMART" id="SM01294">
    <property type="entry name" value="PKS_PP_betabranch"/>
    <property type="match status" value="1"/>
</dbReference>
<evidence type="ECO:0000256" key="3">
    <source>
        <dbReference type="ARBA" id="ARBA00022450"/>
    </source>
</evidence>
<keyword evidence="8" id="KW-0012">Acyltransferase</keyword>
<dbReference type="PANTHER" id="PTHR43775:SF51">
    <property type="entry name" value="INACTIVE PHENOLPHTHIOCEROL SYNTHESIS POLYKETIDE SYNTHASE TYPE I PKS1-RELATED"/>
    <property type="match status" value="1"/>
</dbReference>
<dbReference type="GO" id="GO:0004312">
    <property type="term" value="F:fatty acid synthase activity"/>
    <property type="evidence" value="ECO:0007669"/>
    <property type="project" value="TreeGrafter"/>
</dbReference>
<dbReference type="InterPro" id="IPR050091">
    <property type="entry name" value="PKS_NRPS_Biosynth_Enz"/>
</dbReference>
<dbReference type="Gene3D" id="1.10.1200.10">
    <property type="entry name" value="ACP-like"/>
    <property type="match status" value="1"/>
</dbReference>
<dbReference type="SMART" id="SM00825">
    <property type="entry name" value="PKS_KS"/>
    <property type="match status" value="1"/>
</dbReference>
<keyword evidence="5" id="KW-0808">Transferase</keyword>
<dbReference type="Gene3D" id="3.40.47.10">
    <property type="match status" value="1"/>
</dbReference>
<dbReference type="Pfam" id="PF00698">
    <property type="entry name" value="Acyl_transf_1"/>
    <property type="match status" value="1"/>
</dbReference>
<dbReference type="Gene3D" id="3.30.70.3290">
    <property type="match status" value="1"/>
</dbReference>
<evidence type="ECO:0000256" key="5">
    <source>
        <dbReference type="ARBA" id="ARBA00022679"/>
    </source>
</evidence>
<dbReference type="Pfam" id="PF08659">
    <property type="entry name" value="KR"/>
    <property type="match status" value="1"/>
</dbReference>
<dbReference type="InterPro" id="IPR049551">
    <property type="entry name" value="PKS_DH_C"/>
</dbReference>
<dbReference type="InterPro" id="IPR055123">
    <property type="entry name" value="SpnB-like_Rossmann"/>
</dbReference>
<dbReference type="PROSITE" id="PS52004">
    <property type="entry name" value="KS3_2"/>
    <property type="match status" value="1"/>
</dbReference>
<organism evidence="15 16">
    <name type="scientific">Streptomyces filamentosus</name>
    <name type="common">Streptomyces roseosporus</name>
    <dbReference type="NCBI Taxonomy" id="67294"/>
    <lineage>
        <taxon>Bacteria</taxon>
        <taxon>Bacillati</taxon>
        <taxon>Actinomycetota</taxon>
        <taxon>Actinomycetes</taxon>
        <taxon>Kitasatosporales</taxon>
        <taxon>Streptomycetaceae</taxon>
        <taxon>Streptomyces</taxon>
    </lineage>
</organism>
<dbReference type="SMART" id="SM00822">
    <property type="entry name" value="PKS_KR"/>
    <property type="match status" value="1"/>
</dbReference>
<dbReference type="InterPro" id="IPR036736">
    <property type="entry name" value="ACP-like_sf"/>
</dbReference>
<dbReference type="InterPro" id="IPR014031">
    <property type="entry name" value="Ketoacyl_synth_C"/>
</dbReference>
<dbReference type="PROSITE" id="PS50075">
    <property type="entry name" value="CARRIER"/>
    <property type="match status" value="1"/>
</dbReference>
<evidence type="ECO:0000256" key="4">
    <source>
        <dbReference type="ARBA" id="ARBA00022553"/>
    </source>
</evidence>
<dbReference type="Pfam" id="PF14765">
    <property type="entry name" value="PS-DH"/>
    <property type="match status" value="1"/>
</dbReference>
<dbReference type="Pfam" id="PF00109">
    <property type="entry name" value="ketoacyl-synt"/>
    <property type="match status" value="1"/>
</dbReference>
<dbReference type="SMART" id="SM00823">
    <property type="entry name" value="PKS_PP"/>
    <property type="match status" value="1"/>
</dbReference>
<gene>
    <name evidence="15" type="ORF">GCM10017667_03200</name>
</gene>
<dbReference type="PROSITE" id="PS52019">
    <property type="entry name" value="PKS_MFAS_DH"/>
    <property type="match status" value="1"/>
</dbReference>
<evidence type="ECO:0000256" key="7">
    <source>
        <dbReference type="ARBA" id="ARBA00023268"/>
    </source>
</evidence>
<dbReference type="InterPro" id="IPR032821">
    <property type="entry name" value="PKS_assoc"/>
</dbReference>
<dbReference type="InterPro" id="IPR018201">
    <property type="entry name" value="Ketoacyl_synth_AS"/>
</dbReference>
<dbReference type="InterPro" id="IPR016039">
    <property type="entry name" value="Thiolase-like"/>
</dbReference>
<evidence type="ECO:0000259" key="14">
    <source>
        <dbReference type="PROSITE" id="PS52019"/>
    </source>
</evidence>
<keyword evidence="7" id="KW-0511">Multifunctional enzyme</keyword>
<feature type="region of interest" description="Disordered" evidence="11">
    <location>
        <begin position="67"/>
        <end position="88"/>
    </location>
</feature>
<dbReference type="Pfam" id="PF22953">
    <property type="entry name" value="SpnB_Rossmann"/>
    <property type="match status" value="1"/>
</dbReference>
<dbReference type="InterPro" id="IPR042104">
    <property type="entry name" value="PKS_dehydratase_sf"/>
</dbReference>
<dbReference type="InterPro" id="IPR001227">
    <property type="entry name" value="Ac_transferase_dom_sf"/>
</dbReference>
<dbReference type="GO" id="GO:0004315">
    <property type="term" value="F:3-oxoacyl-[acyl-carrier-protein] synthase activity"/>
    <property type="evidence" value="ECO:0007669"/>
    <property type="project" value="InterPro"/>
</dbReference>
<dbReference type="InterPro" id="IPR016036">
    <property type="entry name" value="Malonyl_transacylase_ACP-bd"/>
</dbReference>
<dbReference type="FunFam" id="3.40.366.10:FF:000002">
    <property type="entry name" value="Probable polyketide synthase 2"/>
    <property type="match status" value="1"/>
</dbReference>
<evidence type="ECO:0000256" key="8">
    <source>
        <dbReference type="ARBA" id="ARBA00023315"/>
    </source>
</evidence>
<dbReference type="InterPro" id="IPR006162">
    <property type="entry name" value="Ppantetheine_attach_site"/>
</dbReference>
<dbReference type="SUPFAM" id="SSF52151">
    <property type="entry name" value="FabD/lysophospholipase-like"/>
    <property type="match status" value="1"/>
</dbReference>
<dbReference type="InterPro" id="IPR015083">
    <property type="entry name" value="NorB/c/GfsB-D-like_docking"/>
</dbReference>
<dbReference type="Pfam" id="PF08990">
    <property type="entry name" value="Docking"/>
    <property type="match status" value="1"/>
</dbReference>
<sequence length="1857" mass="193743">MENEEKLLDYLKRATADLREARRRLRDAERRENEPVAIVGMSCRFPGDVGSPDDLWTMVSRGRDGITGFPEDRGWDTEGLYDPEPGTPGRTYSRSGGFLHDAADFDAEFFSMGPREALATDPQQRLLLEASWEAIERAGIDPSSLKGSQTGVFAGVMYHDYASRLPVIPDELQGYIGNGNTGSVVSGRVAYALGLEGPAVSVDTACSSSLVALHWAIQALRRGECSLALAGGVTVMPTPETFVEFSQQRGLAADGRIKAFAEAADGTAWGEGVGVLLVERLSDAQRNGHQILAVVRGSAVNQDGASNGLTAPNGPSQQRVIRAALANAGLSAADVDAVEAHGTGTTLGDPIEAQALLATYGQERPEGRPLWLGSVKSNLGHTQAAAGVAGIIKMVQAMRHGVLPKTLHVDAPSSHVDWSAGEVELLTESRPWEASEGVPRRAGVSSFGISGTNAHVILEEAPSVEAEAAVGEWPSGVPVPWVVSGRTDEALREQARRLRRLALGSDHLPVDLGFSLASSRAVLDHRVALLGANRTELLVALEELIADESGERGAVAAEGKSAFLFTGQGAQRAGMAEGLSAAFPVFAAALDEVCELLDAEGAFVRPLREVIKDSGELLNQTVYTQSALFAVEVALFRLVESLGVRPDYLAGHSVGEIAAAHVAGVFSLADACHLVVARGRLMQALPSGGVMVAVRAAEADVLPLLAGREDEIGIAAVNGPASVVISGAEAAVEKVVAVLEEKGIGAVRLSVSHAFHSPLMEPMLEEFGQVVSGLVFSEPRIAIVSNVSGGLAAAGELTDPEYWVRHVRQAVRFADGVRALEAAGVTSYLELGPDGILTAMAQTSLEEPENALLVPALRRERDEPATFLTALGALFEAGVDVDWAALFAGTGARRVGLPTYAFQRERYWLDAVAGVGGDAAAHGLTATSHPLLSAVLDLPDSDGLVLTGRLGLDTHPWLGDHAVFGTVILPGSAFVELAVQATEHAGRTVVEELTIGAPLVIPPSGGVRVKVVVGASDETGKQSLTVYSQTADGDATGPWTRHAEGVVGDEAPEGEPYDLTVWPPEGAEEVPIGDAYDGLVGRGYGYGPVFQGLRRAWVRNDREMFAEVALPAQARGDAEACGLHPALLDSAFHASLFVEPGGPDVPRLPFSWHGIRLHAAGATTVRVRCDSNGPDTAQVDIADATGAPVVSVHHLVAPPISDDQLRLAGSAATDNLFLPAWQQAPAYPSASGDAGRHWAVAGPAEAWAAVAGRTLTPYPDVPALVAAVDGGAAVPDVVLLPCPPTGAADGTDVPARLRATAGRTLAGIQTWLADERFASARLVVLTSGAVSTAPAAADGAADLVAGPLWGLVRSVQAEHPDRLTLIDWDAARGTAGALRAAVLSGEPEAAVRDGVVLLPRLVRTAAPAEETGGGVFRGDGTVLVTGGTGGLGALVARHLVERHGVRHLLLVSRRGPQAPGAEELRRALLAAGAETVAVEGCDVSDRAALAALLDDTGRPPLTGVVHTAGVADNGVVETQTPERLDGVLRPKADAAWHLHELTRDRDLDAFVLFSSSAGLLVGGGQAPYATANVFLDALAVHRRAAGLPAVSLAWGLWASTDGMAGQMGAADLQRMHRLGMPPLETEEALRLLDVALGSGEPVLVPIRLDLAALANRTDDLPAVLRGMGRARTRRPARKAAAAAAPARGLADRLGGLSEAERARQLHLLVREHVAGVLGHASGDAVVPDRAFKDMGFDSLAAVELRNLLNKATGLRLPTTLVFDFPSPAALVDHLVTALAPADAAPKSLEAQFELLEATLAQASPEDDHTAVAARLKGLLRRVTELQAGTGATVSAQQFDEATDDELFDFLDNELGIS</sequence>
<evidence type="ECO:0000256" key="10">
    <source>
        <dbReference type="SAM" id="Coils"/>
    </source>
</evidence>
<evidence type="ECO:0000256" key="9">
    <source>
        <dbReference type="PROSITE-ProRule" id="PRU01363"/>
    </source>
</evidence>
<reference evidence="15" key="2">
    <citation type="submission" date="2020-09" db="EMBL/GenBank/DDBJ databases">
        <authorList>
            <person name="Sun Q."/>
            <person name="Ohkuma M."/>
        </authorList>
    </citation>
    <scope>NUCLEOTIDE SEQUENCE</scope>
    <source>
        <strain evidence="15">JCM 4122</strain>
    </source>
</reference>
<feature type="active site" description="Proton donor; for dehydratase activity" evidence="9">
    <location>
        <position position="1129"/>
    </location>
</feature>
<dbReference type="InterPro" id="IPR049552">
    <property type="entry name" value="PKS_DH_N"/>
</dbReference>
<dbReference type="InterPro" id="IPR009081">
    <property type="entry name" value="PP-bd_ACP"/>
</dbReference>
<feature type="region of interest" description="C-terminal hotdog fold" evidence="9">
    <location>
        <begin position="1067"/>
        <end position="1206"/>
    </location>
</feature>
<feature type="domain" description="Carrier" evidence="12">
    <location>
        <begin position="1700"/>
        <end position="1778"/>
    </location>
</feature>
<dbReference type="InterPro" id="IPR020806">
    <property type="entry name" value="PKS_PP-bd"/>
</dbReference>
<name>A0A919BCK5_STRFL</name>
<dbReference type="InterPro" id="IPR020841">
    <property type="entry name" value="PKS_Beta-ketoAc_synthase_dom"/>
</dbReference>
<dbReference type="Pfam" id="PF00550">
    <property type="entry name" value="PP-binding"/>
    <property type="match status" value="1"/>
</dbReference>
<accession>A0A919BCK5</accession>
<feature type="active site" description="Proton acceptor; for dehydratase activity" evidence="9">
    <location>
        <position position="961"/>
    </location>
</feature>
<dbReference type="Gene3D" id="3.40.366.10">
    <property type="entry name" value="Malonyl-Coenzyme A Acyl Carrier Protein, domain 2"/>
    <property type="match status" value="1"/>
</dbReference>
<comment type="cofactor">
    <cofactor evidence="1">
        <name>pantetheine 4'-phosphate</name>
        <dbReference type="ChEBI" id="CHEBI:47942"/>
    </cofactor>
</comment>
<keyword evidence="4" id="KW-0597">Phosphoprotein</keyword>
<dbReference type="Proteomes" id="UP000632849">
    <property type="component" value="Unassembled WGS sequence"/>
</dbReference>
<protein>
    <submittedName>
        <fullName evidence="15">Uncharacterized protein</fullName>
    </submittedName>
</protein>
<comment type="pathway">
    <text evidence="2">Antibiotic biosynthesis.</text>
</comment>
<dbReference type="FunFam" id="1.10.1200.10:FF:000007">
    <property type="entry name" value="Probable polyketide synthase pks17"/>
    <property type="match status" value="1"/>
</dbReference>
<dbReference type="InterPro" id="IPR020807">
    <property type="entry name" value="PKS_DH"/>
</dbReference>